<proteinExistence type="predicted"/>
<sequence>MVFSGRNLWNMRRFYEEYKDKSFLQQLVAEIPWGHNLLIMEKLTGDKEREYYIRSSQRDCPRRSRENFLMSKT</sequence>
<dbReference type="InterPro" id="IPR041527">
    <property type="entry name" value="YhcG_N"/>
</dbReference>
<evidence type="ECO:0000313" key="2">
    <source>
        <dbReference type="EMBL" id="OOP57757.1"/>
    </source>
</evidence>
<dbReference type="Pfam" id="PF17761">
    <property type="entry name" value="DUF1016_N"/>
    <property type="match status" value="1"/>
</dbReference>
<evidence type="ECO:0000259" key="1">
    <source>
        <dbReference type="Pfam" id="PF17761"/>
    </source>
</evidence>
<organism evidence="2 3">
    <name type="scientific">Candidatus Brocadia carolinensis</name>
    <dbReference type="NCBI Taxonomy" id="1004156"/>
    <lineage>
        <taxon>Bacteria</taxon>
        <taxon>Pseudomonadati</taxon>
        <taxon>Planctomycetota</taxon>
        <taxon>Candidatus Brocadiia</taxon>
        <taxon>Candidatus Brocadiales</taxon>
        <taxon>Candidatus Brocadiaceae</taxon>
        <taxon>Candidatus Brocadia</taxon>
    </lineage>
</organism>
<gene>
    <name evidence="2" type="ORF">AYP45_01535</name>
</gene>
<dbReference type="AlphaFoldDB" id="A0A1V4AX94"/>
<dbReference type="PANTHER" id="PTHR30547:SF0">
    <property type="entry name" value="BLR8175 PROTEIN"/>
    <property type="match status" value="1"/>
</dbReference>
<reference evidence="2 3" key="1">
    <citation type="journal article" date="2017" name="Water Res.">
        <title>Discovery and metagenomic analysis of an anammox bacterial enrichment related to Candidatus "Brocadia caroliniensis" in a full-scale glycerol-fed nitritation-denitritation separate centrate treatment process.</title>
        <authorList>
            <person name="Park H."/>
            <person name="Brotto A.C."/>
            <person name="van Loosdrecht M.C."/>
            <person name="Chandran K."/>
        </authorList>
    </citation>
    <scope>NUCLEOTIDE SEQUENCE [LARGE SCALE GENOMIC DNA]</scope>
    <source>
        <strain evidence="2">26THWARD</strain>
    </source>
</reference>
<dbReference type="Proteomes" id="UP000189681">
    <property type="component" value="Unassembled WGS sequence"/>
</dbReference>
<protein>
    <recommendedName>
        <fullName evidence="1">YhcG N-terminal domain-containing protein</fullName>
    </recommendedName>
</protein>
<accession>A0A1V4AX94</accession>
<dbReference type="InterPro" id="IPR053148">
    <property type="entry name" value="PD-DEXK-like_domain"/>
</dbReference>
<evidence type="ECO:0000313" key="3">
    <source>
        <dbReference type="Proteomes" id="UP000189681"/>
    </source>
</evidence>
<feature type="domain" description="YhcG N-terminal" evidence="1">
    <location>
        <begin position="3"/>
        <end position="58"/>
    </location>
</feature>
<comment type="caution">
    <text evidence="2">The sequence shown here is derived from an EMBL/GenBank/DDBJ whole genome shotgun (WGS) entry which is preliminary data.</text>
</comment>
<dbReference type="PANTHER" id="PTHR30547">
    <property type="entry name" value="UNCHARACTERIZED PROTEIN YHCG-RELATED"/>
    <property type="match status" value="1"/>
</dbReference>
<dbReference type="EMBL" id="AYTS01000015">
    <property type="protein sequence ID" value="OOP57757.1"/>
    <property type="molecule type" value="Genomic_DNA"/>
</dbReference>
<name>A0A1V4AX94_9BACT</name>
<dbReference type="STRING" id="1004156.AYP45_01535"/>